<dbReference type="SUPFAM" id="SSF103088">
    <property type="entry name" value="OmpA-like"/>
    <property type="match status" value="2"/>
</dbReference>
<accession>A0ABV9T6G1</accession>
<feature type="signal peptide" evidence="5">
    <location>
        <begin position="1"/>
        <end position="20"/>
    </location>
</feature>
<dbReference type="CDD" id="cd07185">
    <property type="entry name" value="OmpA_C-like"/>
    <property type="match status" value="2"/>
</dbReference>
<dbReference type="PRINTS" id="PR01021">
    <property type="entry name" value="OMPADOMAIN"/>
</dbReference>
<dbReference type="InterPro" id="IPR036737">
    <property type="entry name" value="OmpA-like_sf"/>
</dbReference>
<dbReference type="Pfam" id="PF00691">
    <property type="entry name" value="OmpA"/>
    <property type="match status" value="2"/>
</dbReference>
<name>A0ABV9T6G1_9BACT</name>
<proteinExistence type="predicted"/>
<organism evidence="7 8">
    <name type="scientific">Negadavirga shengliensis</name>
    <dbReference type="NCBI Taxonomy" id="1389218"/>
    <lineage>
        <taxon>Bacteria</taxon>
        <taxon>Pseudomonadati</taxon>
        <taxon>Bacteroidota</taxon>
        <taxon>Cytophagia</taxon>
        <taxon>Cytophagales</taxon>
        <taxon>Cyclobacteriaceae</taxon>
        <taxon>Negadavirga</taxon>
    </lineage>
</organism>
<keyword evidence="3" id="KW-0998">Cell outer membrane</keyword>
<keyword evidence="8" id="KW-1185">Reference proteome</keyword>
<dbReference type="PANTHER" id="PTHR30329:SF21">
    <property type="entry name" value="LIPOPROTEIN YIAD-RELATED"/>
    <property type="match status" value="1"/>
</dbReference>
<gene>
    <name evidence="7" type="ORF">ACFPFU_20550</name>
</gene>
<dbReference type="Gene3D" id="3.30.1330.60">
    <property type="entry name" value="OmpA-like domain"/>
    <property type="match status" value="2"/>
</dbReference>
<keyword evidence="5" id="KW-0732">Signal</keyword>
<sequence length="787" mass="89760">MKKIYTIVLCLMLSGNVLMVQGQNTLLRYADKKADESNYYEAAKEYEKAFDRKPSYRAAKGAARAYAYLRNYERTHEFWKKAIGFDQAGREDWQHYIAAANQAGETTEVMRALDSLRATGSGMISNLYIDSLLHWYGQQDRTVLNSLDEVNSSSTEFGWTKDSRGNVYFSSDRGEVFDRNKPAVRIDKSYRYYDKKSDWTGRDFLGVYKMDQDGEITSFNVPVPEVFHLADPYFLKDQAVVFYTATRKIKRPKNYEVQPEIFFSRLDEAGNAVDFKPLPINNALEYGVKTPFVDEANRRLYFASDMPGGFGGYDLYVMEYDRDFNFGQPVNMGSSINTAGNERDPYVHDGRFYFSSDGHIGLGGLDLFVADIKEDKIGHPKNMGVPYNSPQDDFGISISDEGILLASNRPESLGLDDIFKAENIGLRFQALVVDCDGEPIKGDVDFMLQESEKQTNVSVKKEDEANFHAELRPDMDYQVLVKKQGYFTVKDDGLTTKQMVGDRITKTYQLVKIPYNTSVYVDLVYYDLDQAVIRGDAGQILDKVAELLKSFSFLDITVRSHTDSRASHAYNETLSEKRADAVRDYLGQFGIARSRVKSEWFGERQLINDCGDGVPCSESLHQLNRRSELLLLAFPDEGKAYEWPGELEGTDLCEISNILITREMPMVHFDFDKSDLNLAAMKTLEKAILMLNHMPIEGLSIEGHTDIRGSEDYNIRLSERRALVVKEYLEGRGIASDRLVYDYFGKSKPIYDCKESPCSPEMHHINRRTALTLPELNKDWRSAMQKK</sequence>
<reference evidence="8" key="1">
    <citation type="journal article" date="2019" name="Int. J. Syst. Evol. Microbiol.">
        <title>The Global Catalogue of Microorganisms (GCM) 10K type strain sequencing project: providing services to taxonomists for standard genome sequencing and annotation.</title>
        <authorList>
            <consortium name="The Broad Institute Genomics Platform"/>
            <consortium name="The Broad Institute Genome Sequencing Center for Infectious Disease"/>
            <person name="Wu L."/>
            <person name="Ma J."/>
        </authorList>
    </citation>
    <scope>NUCLEOTIDE SEQUENCE [LARGE SCALE GENOMIC DNA]</scope>
    <source>
        <strain evidence="8">CGMCC 4.7466</strain>
    </source>
</reference>
<evidence type="ECO:0000256" key="2">
    <source>
        <dbReference type="ARBA" id="ARBA00023136"/>
    </source>
</evidence>
<evidence type="ECO:0000256" key="1">
    <source>
        <dbReference type="ARBA" id="ARBA00004442"/>
    </source>
</evidence>
<dbReference type="InterPro" id="IPR006665">
    <property type="entry name" value="OmpA-like"/>
</dbReference>
<dbReference type="InterPro" id="IPR050330">
    <property type="entry name" value="Bact_OuterMem_StrucFunc"/>
</dbReference>
<dbReference type="EMBL" id="JBHSJJ010000015">
    <property type="protein sequence ID" value="MFC4874107.1"/>
    <property type="molecule type" value="Genomic_DNA"/>
</dbReference>
<feature type="chain" id="PRO_5045692235" evidence="5">
    <location>
        <begin position="21"/>
        <end position="787"/>
    </location>
</feature>
<dbReference type="InterPro" id="IPR006664">
    <property type="entry name" value="OMP_bac"/>
</dbReference>
<comment type="subcellular location">
    <subcellularLocation>
        <location evidence="1">Cell outer membrane</location>
    </subcellularLocation>
</comment>
<dbReference type="PROSITE" id="PS51123">
    <property type="entry name" value="OMPA_2"/>
    <property type="match status" value="2"/>
</dbReference>
<feature type="domain" description="OmpA-like" evidence="6">
    <location>
        <begin position="656"/>
        <end position="777"/>
    </location>
</feature>
<protein>
    <submittedName>
        <fullName evidence="7">OmpA family protein</fullName>
    </submittedName>
</protein>
<dbReference type="PANTHER" id="PTHR30329">
    <property type="entry name" value="STATOR ELEMENT OF FLAGELLAR MOTOR COMPLEX"/>
    <property type="match status" value="1"/>
</dbReference>
<feature type="domain" description="OmpA-like" evidence="6">
    <location>
        <begin position="515"/>
        <end position="635"/>
    </location>
</feature>
<evidence type="ECO:0000313" key="7">
    <source>
        <dbReference type="EMBL" id="MFC4874107.1"/>
    </source>
</evidence>
<dbReference type="RefSeq" id="WP_377067635.1">
    <property type="nucleotide sequence ID" value="NZ_JBHSJJ010000015.1"/>
</dbReference>
<evidence type="ECO:0000256" key="4">
    <source>
        <dbReference type="PROSITE-ProRule" id="PRU00473"/>
    </source>
</evidence>
<evidence type="ECO:0000313" key="8">
    <source>
        <dbReference type="Proteomes" id="UP001595818"/>
    </source>
</evidence>
<evidence type="ECO:0000256" key="5">
    <source>
        <dbReference type="SAM" id="SignalP"/>
    </source>
</evidence>
<dbReference type="Proteomes" id="UP001595818">
    <property type="component" value="Unassembled WGS sequence"/>
</dbReference>
<comment type="caution">
    <text evidence="7">The sequence shown here is derived from an EMBL/GenBank/DDBJ whole genome shotgun (WGS) entry which is preliminary data.</text>
</comment>
<keyword evidence="2 4" id="KW-0472">Membrane</keyword>
<evidence type="ECO:0000259" key="6">
    <source>
        <dbReference type="PROSITE" id="PS51123"/>
    </source>
</evidence>
<evidence type="ECO:0000256" key="3">
    <source>
        <dbReference type="ARBA" id="ARBA00023237"/>
    </source>
</evidence>
<dbReference type="SUPFAM" id="SSF82171">
    <property type="entry name" value="DPP6 N-terminal domain-like"/>
    <property type="match status" value="1"/>
</dbReference>